<sequence length="181" mass="20695">MRMTSFSLPSCTMISELPFLPLNYEKPFILTIGVNDLSNRARLVPGLLYKRVRVLEFGPSAVDPRLFTQNARNDVLLVQNYVDDIIFASTNTAMCNEFANLMTTKFKMLMMGQMSFLLGLQISQSHKGIFLNQSKYAYEIIQKYGLLTSDYVDTPTVEKNKLDEDVDPNRIDLEFLNLCKV</sequence>
<dbReference type="InterPro" id="IPR013103">
    <property type="entry name" value="RVT_2"/>
</dbReference>
<proteinExistence type="predicted"/>
<accession>A0ABQ5G3H8</accession>
<dbReference type="Pfam" id="PF07727">
    <property type="entry name" value="RVT_2"/>
    <property type="match status" value="1"/>
</dbReference>
<gene>
    <name evidence="2" type="ORF">Tco_1028961</name>
</gene>
<feature type="domain" description="Reverse transcriptase Ty1/copia-type" evidence="1">
    <location>
        <begin position="53"/>
        <end position="157"/>
    </location>
</feature>
<evidence type="ECO:0000259" key="1">
    <source>
        <dbReference type="Pfam" id="PF07727"/>
    </source>
</evidence>
<reference evidence="2" key="2">
    <citation type="submission" date="2022-01" db="EMBL/GenBank/DDBJ databases">
        <authorList>
            <person name="Yamashiro T."/>
            <person name="Shiraishi A."/>
            <person name="Satake H."/>
            <person name="Nakayama K."/>
        </authorList>
    </citation>
    <scope>NUCLEOTIDE SEQUENCE</scope>
</reference>
<reference evidence="2" key="1">
    <citation type="journal article" date="2022" name="Int. J. Mol. Sci.">
        <title>Draft Genome of Tanacetum Coccineum: Genomic Comparison of Closely Related Tanacetum-Family Plants.</title>
        <authorList>
            <person name="Yamashiro T."/>
            <person name="Shiraishi A."/>
            <person name="Nakayama K."/>
            <person name="Satake H."/>
        </authorList>
    </citation>
    <scope>NUCLEOTIDE SEQUENCE</scope>
</reference>
<evidence type="ECO:0000313" key="2">
    <source>
        <dbReference type="EMBL" id="GJT69675.1"/>
    </source>
</evidence>
<evidence type="ECO:0000313" key="3">
    <source>
        <dbReference type="Proteomes" id="UP001151760"/>
    </source>
</evidence>
<dbReference type="Proteomes" id="UP001151760">
    <property type="component" value="Unassembled WGS sequence"/>
</dbReference>
<dbReference type="EMBL" id="BQNB010018010">
    <property type="protein sequence ID" value="GJT69675.1"/>
    <property type="molecule type" value="Genomic_DNA"/>
</dbReference>
<keyword evidence="3" id="KW-1185">Reference proteome</keyword>
<organism evidence="2 3">
    <name type="scientific">Tanacetum coccineum</name>
    <dbReference type="NCBI Taxonomy" id="301880"/>
    <lineage>
        <taxon>Eukaryota</taxon>
        <taxon>Viridiplantae</taxon>
        <taxon>Streptophyta</taxon>
        <taxon>Embryophyta</taxon>
        <taxon>Tracheophyta</taxon>
        <taxon>Spermatophyta</taxon>
        <taxon>Magnoliopsida</taxon>
        <taxon>eudicotyledons</taxon>
        <taxon>Gunneridae</taxon>
        <taxon>Pentapetalae</taxon>
        <taxon>asterids</taxon>
        <taxon>campanulids</taxon>
        <taxon>Asterales</taxon>
        <taxon>Asteraceae</taxon>
        <taxon>Asteroideae</taxon>
        <taxon>Anthemideae</taxon>
        <taxon>Anthemidinae</taxon>
        <taxon>Tanacetum</taxon>
    </lineage>
</organism>
<protein>
    <submittedName>
        <fullName evidence="2">Retrovirus-related pol polyprotein from transposon TNT 1-94</fullName>
    </submittedName>
</protein>
<comment type="caution">
    <text evidence="2">The sequence shown here is derived from an EMBL/GenBank/DDBJ whole genome shotgun (WGS) entry which is preliminary data.</text>
</comment>
<name>A0ABQ5G3H8_9ASTR</name>